<evidence type="ECO:0000313" key="8">
    <source>
        <dbReference type="EMBL" id="CAF1115346.1"/>
    </source>
</evidence>
<evidence type="ECO:0000256" key="5">
    <source>
        <dbReference type="SAM" id="Phobius"/>
    </source>
</evidence>
<dbReference type="GO" id="GO:0005886">
    <property type="term" value="C:plasma membrane"/>
    <property type="evidence" value="ECO:0007669"/>
    <property type="project" value="TreeGrafter"/>
</dbReference>
<feature type="transmembrane region" description="Helical" evidence="5">
    <location>
        <begin position="177"/>
        <end position="199"/>
    </location>
</feature>
<keyword evidence="6" id="KW-0732">Signal</keyword>
<comment type="subcellular location">
    <subcellularLocation>
        <location evidence="1">Membrane</location>
        <topology evidence="1">Multi-pass membrane protein</topology>
    </subcellularLocation>
</comment>
<dbReference type="Gene3D" id="1.20.140.150">
    <property type="match status" value="1"/>
</dbReference>
<keyword evidence="4 5" id="KW-0472">Membrane</keyword>
<feature type="transmembrane region" description="Helical" evidence="5">
    <location>
        <begin position="134"/>
        <end position="157"/>
    </location>
</feature>
<evidence type="ECO:0000313" key="9">
    <source>
        <dbReference type="EMBL" id="CAF3700205.1"/>
    </source>
</evidence>
<evidence type="ECO:0000256" key="4">
    <source>
        <dbReference type="ARBA" id="ARBA00023136"/>
    </source>
</evidence>
<comment type="caution">
    <text evidence="8">The sequence shown here is derived from an EMBL/GenBank/DDBJ whole genome shotgun (WGS) entry which is preliminary data.</text>
</comment>
<evidence type="ECO:0000256" key="2">
    <source>
        <dbReference type="ARBA" id="ARBA00022692"/>
    </source>
</evidence>
<reference evidence="8" key="1">
    <citation type="submission" date="2021-02" db="EMBL/GenBank/DDBJ databases">
        <authorList>
            <person name="Nowell W R."/>
        </authorList>
    </citation>
    <scope>NUCLEOTIDE SEQUENCE</scope>
</reference>
<dbReference type="Proteomes" id="UP000663881">
    <property type="component" value="Unassembled WGS sequence"/>
</dbReference>
<dbReference type="PANTHER" id="PTHR10671:SF108">
    <property type="entry name" value="CLAUDIN FAMILY PROTEIN-RELATED"/>
    <property type="match status" value="1"/>
</dbReference>
<dbReference type="EMBL" id="CAJNOG010000249">
    <property type="protein sequence ID" value="CAF1115346.1"/>
    <property type="molecule type" value="Genomic_DNA"/>
</dbReference>
<evidence type="ECO:0000313" key="7">
    <source>
        <dbReference type="EMBL" id="CAF0851270.1"/>
    </source>
</evidence>
<evidence type="ECO:0000256" key="6">
    <source>
        <dbReference type="SAM" id="SignalP"/>
    </source>
</evidence>
<keyword evidence="2 5" id="KW-0812">Transmembrane</keyword>
<dbReference type="Proteomes" id="UP000663891">
    <property type="component" value="Unassembled WGS sequence"/>
</dbReference>
<name>A0A814Q6H4_9BILA</name>
<evidence type="ECO:0000256" key="1">
    <source>
        <dbReference type="ARBA" id="ARBA00004141"/>
    </source>
</evidence>
<dbReference type="Proteomes" id="UP000663844">
    <property type="component" value="Unassembled WGS sequence"/>
</dbReference>
<evidence type="ECO:0000256" key="3">
    <source>
        <dbReference type="ARBA" id="ARBA00022989"/>
    </source>
</evidence>
<organism evidence="8 11">
    <name type="scientific">Adineta steineri</name>
    <dbReference type="NCBI Taxonomy" id="433720"/>
    <lineage>
        <taxon>Eukaryota</taxon>
        <taxon>Metazoa</taxon>
        <taxon>Spiralia</taxon>
        <taxon>Gnathifera</taxon>
        <taxon>Rotifera</taxon>
        <taxon>Eurotatoria</taxon>
        <taxon>Bdelloidea</taxon>
        <taxon>Adinetida</taxon>
        <taxon>Adinetidae</taxon>
        <taxon>Adineta</taxon>
    </lineage>
</organism>
<dbReference type="Proteomes" id="UP000663845">
    <property type="component" value="Unassembled WGS sequence"/>
</dbReference>
<dbReference type="InterPro" id="IPR050579">
    <property type="entry name" value="PMP-22/EMP/MP20-like"/>
</dbReference>
<protein>
    <submittedName>
        <fullName evidence="8">Uncharacterized protein</fullName>
    </submittedName>
</protein>
<dbReference type="EMBL" id="CAJOAZ010000706">
    <property type="protein sequence ID" value="CAF3700205.1"/>
    <property type="molecule type" value="Genomic_DNA"/>
</dbReference>
<dbReference type="AlphaFoldDB" id="A0A814Q6H4"/>
<proteinExistence type="predicted"/>
<feature type="chain" id="PRO_5036410648" evidence="6">
    <location>
        <begin position="18"/>
        <end position="225"/>
    </location>
</feature>
<dbReference type="EMBL" id="CAJOAY010001024">
    <property type="protein sequence ID" value="CAF3779183.1"/>
    <property type="molecule type" value="Genomic_DNA"/>
</dbReference>
<feature type="signal peptide" evidence="6">
    <location>
        <begin position="1"/>
        <end position="17"/>
    </location>
</feature>
<dbReference type="EMBL" id="CAJNON010000041">
    <property type="protein sequence ID" value="CAF0851270.1"/>
    <property type="molecule type" value="Genomic_DNA"/>
</dbReference>
<sequence>MLRYNFIVLQFIALILAIIAISTGSWEEVTLKDYDAIQTIYHSPLLTTLTTNDNFKIDHQNATGYVLKINSGLLDICTHLYYKNQLSFEPIRCKQTIARPSIGLAILGVIFLVIGTVCTGFADEDKCHDRYMRWLLYCSAISVALGGLLLFTSHWTYSISLELQLPTAYVRYGYSTYLIIISAVMSLLSMSLVLWRIYLLRVYYNPPAKMNYAKRRVSKKSNRRL</sequence>
<feature type="transmembrane region" description="Helical" evidence="5">
    <location>
        <begin position="7"/>
        <end position="26"/>
    </location>
</feature>
<evidence type="ECO:0000313" key="10">
    <source>
        <dbReference type="EMBL" id="CAF3779183.1"/>
    </source>
</evidence>
<dbReference type="PANTHER" id="PTHR10671">
    <property type="entry name" value="EPITHELIAL MEMBRANE PROTEIN-RELATED"/>
    <property type="match status" value="1"/>
</dbReference>
<feature type="transmembrane region" description="Helical" evidence="5">
    <location>
        <begin position="102"/>
        <end position="122"/>
    </location>
</feature>
<evidence type="ECO:0000313" key="11">
    <source>
        <dbReference type="Proteomes" id="UP000663845"/>
    </source>
</evidence>
<dbReference type="OrthoDB" id="10008090at2759"/>
<gene>
    <name evidence="8" type="ORF">JYZ213_LOCUS22173</name>
    <name evidence="10" type="ORF">OKA104_LOCUS17276</name>
    <name evidence="9" type="ORF">OXD698_LOCUS12227</name>
    <name evidence="7" type="ORF">VCS650_LOCUS6681</name>
</gene>
<keyword evidence="3 5" id="KW-1133">Transmembrane helix</keyword>
<accession>A0A814Q6H4</accession>